<dbReference type="AlphaFoldDB" id="A0A9Q9D5N0"/>
<dbReference type="PROSITE" id="PS51257">
    <property type="entry name" value="PROKAR_LIPOPROTEIN"/>
    <property type="match status" value="1"/>
</dbReference>
<feature type="region of interest" description="Disordered" evidence="1">
    <location>
        <begin position="25"/>
        <end position="75"/>
    </location>
</feature>
<dbReference type="RefSeq" id="WP_252175000.1">
    <property type="nucleotide sequence ID" value="NZ_CP086395.1"/>
</dbReference>
<evidence type="ECO:0008006" key="5">
    <source>
        <dbReference type="Google" id="ProtNLM"/>
    </source>
</evidence>
<evidence type="ECO:0000256" key="2">
    <source>
        <dbReference type="SAM" id="SignalP"/>
    </source>
</evidence>
<feature type="compositionally biased region" description="Low complexity" evidence="1">
    <location>
        <begin position="50"/>
        <end position="61"/>
    </location>
</feature>
<reference evidence="3" key="1">
    <citation type="journal article" date="2022" name="Front. Microbiol.">
        <title>Feed Insects as a Reservoir of Granadaene-Producing Lactococci.</title>
        <authorList>
            <person name="Neuzil-Bunesova V."/>
            <person name="Ramirez Garcia A."/>
            <person name="Modrackova N."/>
            <person name="Makovska M."/>
            <person name="Sabolova M."/>
            <person name="Sproer C."/>
            <person name="Bunk B."/>
            <person name="Blom J."/>
            <person name="Schwab C."/>
        </authorList>
    </citation>
    <scope>NUCLEOTIDE SEQUENCE</scope>
    <source>
        <strain evidence="3">I4/6O</strain>
    </source>
</reference>
<name>A0A9Q9D5N0_9LACT</name>
<feature type="compositionally biased region" description="Polar residues" evidence="1">
    <location>
        <begin position="25"/>
        <end position="41"/>
    </location>
</feature>
<feature type="chain" id="PRO_5040290616" description="Lipoprotein" evidence="2">
    <location>
        <begin position="19"/>
        <end position="212"/>
    </location>
</feature>
<accession>A0A9Q9D5N0</accession>
<organism evidence="3 4">
    <name type="scientific">Lactococcus formosensis</name>
    <dbReference type="NCBI Taxonomy" id="1281486"/>
    <lineage>
        <taxon>Bacteria</taxon>
        <taxon>Bacillati</taxon>
        <taxon>Bacillota</taxon>
        <taxon>Bacilli</taxon>
        <taxon>Lactobacillales</taxon>
        <taxon>Streptococcaceae</taxon>
        <taxon>Lactococcus</taxon>
    </lineage>
</organism>
<dbReference type="KEGG" id="lfo:LMK00_05780"/>
<sequence length="212" mass="23478">MKKTLILSTALISICALSGCSDTTKKQVQSENSQDSSITKPSKSSEESRSSSTSESTVSSTDAPKEETAQTTSSSFTGYTAEQIEYARVTEAIVHYYKGNYQPVSIEVTKNGQNHQVFPFKGSVVIPQETVTLSFSKDNTMAGTTIVTYSSNHDGSINFYKDPNHYQDERYLKDPVWVKSESQKLLDSMQTLEIPVSFDREAAQIISKIQIK</sequence>
<dbReference type="EMBL" id="CP086395">
    <property type="protein sequence ID" value="USJ19343.1"/>
    <property type="molecule type" value="Genomic_DNA"/>
</dbReference>
<feature type="signal peptide" evidence="2">
    <location>
        <begin position="1"/>
        <end position="18"/>
    </location>
</feature>
<evidence type="ECO:0000313" key="4">
    <source>
        <dbReference type="Proteomes" id="UP001056730"/>
    </source>
</evidence>
<dbReference type="Proteomes" id="UP001056730">
    <property type="component" value="Chromosome"/>
</dbReference>
<evidence type="ECO:0000256" key="1">
    <source>
        <dbReference type="SAM" id="MobiDB-lite"/>
    </source>
</evidence>
<keyword evidence="2" id="KW-0732">Signal</keyword>
<protein>
    <recommendedName>
        <fullName evidence="5">Lipoprotein</fullName>
    </recommendedName>
</protein>
<evidence type="ECO:0000313" key="3">
    <source>
        <dbReference type="EMBL" id="USJ19343.1"/>
    </source>
</evidence>
<proteinExistence type="predicted"/>
<gene>
    <name evidence="3" type="ORF">LMK00_05780</name>
</gene>